<accession>A0A3M6Q9S4</accession>
<reference evidence="4 5" key="1">
    <citation type="submission" date="2018-10" db="EMBL/GenBank/DDBJ databases">
        <title>Comamonadaceae CDC group NO-1 genome sequencing and assembly.</title>
        <authorList>
            <person name="Bernier A.-M."/>
            <person name="Bernard K."/>
        </authorList>
    </citation>
    <scope>NUCLEOTIDE SEQUENCE [LARGE SCALE GENOMIC DNA]</scope>
    <source>
        <strain evidence="2 4">NML161473</strain>
        <strain evidence="3 6">NML180581</strain>
        <strain evidence="1 5">NML970147</strain>
    </source>
</reference>
<dbReference type="Proteomes" id="UP000267521">
    <property type="component" value="Unassembled WGS sequence"/>
</dbReference>
<keyword evidence="4" id="KW-1185">Reference proteome</keyword>
<evidence type="ECO:0000313" key="1">
    <source>
        <dbReference type="EMBL" id="RMW99138.1"/>
    </source>
</evidence>
<evidence type="ECO:0000313" key="2">
    <source>
        <dbReference type="EMBL" id="RMW99717.1"/>
    </source>
</evidence>
<evidence type="ECO:0000313" key="3">
    <source>
        <dbReference type="EMBL" id="RMX11514.1"/>
    </source>
</evidence>
<name>A0A3M6Q9S4_9BURK</name>
<dbReference type="RefSeq" id="WP_122237916.1">
    <property type="nucleotide sequence ID" value="NZ_RDQK01000002.1"/>
</dbReference>
<evidence type="ECO:0000313" key="6">
    <source>
        <dbReference type="Proteomes" id="UP000281171"/>
    </source>
</evidence>
<dbReference type="AlphaFoldDB" id="A0A3M6Q9S4"/>
<accession>A0A3M6Q954</accession>
<evidence type="ECO:0000313" key="5">
    <source>
        <dbReference type="Proteomes" id="UP000267521"/>
    </source>
</evidence>
<dbReference type="EMBL" id="RDQM01000005">
    <property type="protein sequence ID" value="RMW99138.1"/>
    <property type="molecule type" value="Genomic_DNA"/>
</dbReference>
<comment type="caution">
    <text evidence="1">The sequence shown here is derived from an EMBL/GenBank/DDBJ whole genome shotgun (WGS) entry which is preliminary data.</text>
</comment>
<dbReference type="EMBL" id="RDQK01000002">
    <property type="protein sequence ID" value="RMX11514.1"/>
    <property type="molecule type" value="Genomic_DNA"/>
</dbReference>
<gene>
    <name evidence="3" type="ORF">EBQ24_00750</name>
    <name evidence="2" type="ORF">EBQ25_06515</name>
    <name evidence="1" type="ORF">EBQ26_04910</name>
</gene>
<protein>
    <submittedName>
        <fullName evidence="1">Uncharacterized protein</fullName>
    </submittedName>
</protein>
<evidence type="ECO:0000313" key="4">
    <source>
        <dbReference type="Proteomes" id="UP000267035"/>
    </source>
</evidence>
<accession>A0A3M6R8F0</accession>
<dbReference type="Proteomes" id="UP000267035">
    <property type="component" value="Unassembled WGS sequence"/>
</dbReference>
<proteinExistence type="predicted"/>
<dbReference type="Proteomes" id="UP000281171">
    <property type="component" value="Unassembled WGS sequence"/>
</dbReference>
<organism evidence="1 5">
    <name type="scientific">Allofranklinella schreckenbergeri</name>
    <dbReference type="NCBI Taxonomy" id="1076744"/>
    <lineage>
        <taxon>Bacteria</taxon>
        <taxon>Pseudomonadati</taxon>
        <taxon>Pseudomonadota</taxon>
        <taxon>Betaproteobacteria</taxon>
        <taxon>Burkholderiales</taxon>
        <taxon>Comamonadaceae</taxon>
        <taxon>Allofranklinella</taxon>
    </lineage>
</organism>
<dbReference type="EMBL" id="RDQL01000007">
    <property type="protein sequence ID" value="RMW99717.1"/>
    <property type="molecule type" value="Genomic_DNA"/>
</dbReference>
<sequence length="78" mass="8751">MMYARIDQQVMRIAAQVMGVAVADIEAHTPIAHWSDKATINDETCIALNLNISTQSASQCRTVGEYCELVERHAQQRF</sequence>